<sequence>MRLHLGVANLMALNPGVPSTAERSVYSVCTSTRLIPYSLASMRRTWSQLEHTGHVHAAERSASNGNSDGATSKGCAQGTQISTGRSRAYSQLG</sequence>
<dbReference type="EMBL" id="CYGV01001512">
    <property type="protein sequence ID" value="CUA75198.1"/>
    <property type="molecule type" value="Genomic_DNA"/>
</dbReference>
<feature type="region of interest" description="Disordered" evidence="1">
    <location>
        <begin position="57"/>
        <end position="93"/>
    </location>
</feature>
<evidence type="ECO:0000256" key="1">
    <source>
        <dbReference type="SAM" id="MobiDB-lite"/>
    </source>
</evidence>
<organism evidence="2 3">
    <name type="scientific">Rhizoctonia solani</name>
    <dbReference type="NCBI Taxonomy" id="456999"/>
    <lineage>
        <taxon>Eukaryota</taxon>
        <taxon>Fungi</taxon>
        <taxon>Dikarya</taxon>
        <taxon>Basidiomycota</taxon>
        <taxon>Agaricomycotina</taxon>
        <taxon>Agaricomycetes</taxon>
        <taxon>Cantharellales</taxon>
        <taxon>Ceratobasidiaceae</taxon>
        <taxon>Rhizoctonia</taxon>
    </lineage>
</organism>
<evidence type="ECO:0000313" key="2">
    <source>
        <dbReference type="EMBL" id="CUA75198.1"/>
    </source>
</evidence>
<reference evidence="2 3" key="1">
    <citation type="submission" date="2015-07" db="EMBL/GenBank/DDBJ databases">
        <authorList>
            <person name="Noorani M."/>
        </authorList>
    </citation>
    <scope>NUCLEOTIDE SEQUENCE [LARGE SCALE GENOMIC DNA]</scope>
    <source>
        <strain evidence="2">BBA 69670</strain>
    </source>
</reference>
<keyword evidence="3" id="KW-1185">Reference proteome</keyword>
<dbReference type="Proteomes" id="UP000044841">
    <property type="component" value="Unassembled WGS sequence"/>
</dbReference>
<name>A0A0K6G999_9AGAM</name>
<gene>
    <name evidence="2" type="ORF">RSOLAG22IIIB_05763</name>
</gene>
<accession>A0A0K6G999</accession>
<evidence type="ECO:0000313" key="3">
    <source>
        <dbReference type="Proteomes" id="UP000044841"/>
    </source>
</evidence>
<feature type="compositionally biased region" description="Polar residues" evidence="1">
    <location>
        <begin position="61"/>
        <end position="70"/>
    </location>
</feature>
<protein>
    <submittedName>
        <fullName evidence="2">Uncharacterized protein</fullName>
    </submittedName>
</protein>
<proteinExistence type="predicted"/>
<feature type="compositionally biased region" description="Polar residues" evidence="1">
    <location>
        <begin position="77"/>
        <end position="93"/>
    </location>
</feature>
<dbReference type="AlphaFoldDB" id="A0A0K6G999"/>